<dbReference type="AlphaFoldDB" id="A0A1E5G5Q8"/>
<feature type="domain" description="NAD-dependent epimerase/dehydratase" evidence="2">
    <location>
        <begin position="3"/>
        <end position="214"/>
    </location>
</feature>
<dbReference type="NCBIfam" id="TIGR01777">
    <property type="entry name" value="yfcH"/>
    <property type="match status" value="1"/>
</dbReference>
<protein>
    <submittedName>
        <fullName evidence="4">TIGR01777 family protein</fullName>
    </submittedName>
</protein>
<dbReference type="Pfam" id="PF01370">
    <property type="entry name" value="Epimerase"/>
    <property type="match status" value="1"/>
</dbReference>
<name>A0A1E5G5Q8_9FIRM</name>
<dbReference type="OrthoDB" id="9801773at2"/>
<dbReference type="STRING" id="766136.BHF68_02330"/>
<dbReference type="InterPro" id="IPR010099">
    <property type="entry name" value="SDR39U1"/>
</dbReference>
<comment type="caution">
    <text evidence="4">The sequence shown here is derived from an EMBL/GenBank/DDBJ whole genome shotgun (WGS) entry which is preliminary data.</text>
</comment>
<dbReference type="InterPro" id="IPR013549">
    <property type="entry name" value="DUF1731"/>
</dbReference>
<dbReference type="Gene3D" id="3.40.50.720">
    <property type="entry name" value="NAD(P)-binding Rossmann-like Domain"/>
    <property type="match status" value="1"/>
</dbReference>
<feature type="domain" description="DUF1731" evidence="3">
    <location>
        <begin position="250"/>
        <end position="296"/>
    </location>
</feature>
<dbReference type="InterPro" id="IPR001509">
    <property type="entry name" value="Epimerase_deHydtase"/>
</dbReference>
<dbReference type="CDD" id="cd05242">
    <property type="entry name" value="SDR_a8"/>
    <property type="match status" value="1"/>
</dbReference>
<gene>
    <name evidence="4" type="ORF">BHF68_02330</name>
</gene>
<evidence type="ECO:0000259" key="3">
    <source>
        <dbReference type="Pfam" id="PF08338"/>
    </source>
</evidence>
<dbReference type="Pfam" id="PF08338">
    <property type="entry name" value="DUF1731"/>
    <property type="match status" value="1"/>
</dbReference>
<sequence length="298" mass="32845">MRIAITGGTGFVGTALTELLINNGHEVVILTRKKPLQKSDSRVEYIQWLSDTGHADLPVIDAIVNLAGASINNRWTENYKQKIISSRVEATKEVINLIENSPVKPKVLINASAIGYYGTSTDRTFTEETDSAGDDFLASVVTRWEQEALKAEAYGVRVVCTRFGLILGKGEGALPKLVQPYKLYAGGPLGSGEQWYSWVHIDDVVGLIYFAILTNQLRGPVNAVAPTPVTMEDFGRALAKVLNRPHWLPTPAFILKLLLGEMSVLVLEGQRVIPEKALKHNYKFKYADINLALSNLLK</sequence>
<dbReference type="SUPFAM" id="SSF51735">
    <property type="entry name" value="NAD(P)-binding Rossmann-fold domains"/>
    <property type="match status" value="1"/>
</dbReference>
<evidence type="ECO:0000256" key="1">
    <source>
        <dbReference type="ARBA" id="ARBA00009353"/>
    </source>
</evidence>
<comment type="similarity">
    <text evidence="1">Belongs to the NAD(P)-dependent epimerase/dehydratase family. SDR39U1 subfamily.</text>
</comment>
<organism evidence="4 5">
    <name type="scientific">Desulfuribacillus alkaliarsenatis</name>
    <dbReference type="NCBI Taxonomy" id="766136"/>
    <lineage>
        <taxon>Bacteria</taxon>
        <taxon>Bacillati</taxon>
        <taxon>Bacillota</taxon>
        <taxon>Desulfuribacillia</taxon>
        <taxon>Desulfuribacillales</taxon>
        <taxon>Desulfuribacillaceae</taxon>
        <taxon>Desulfuribacillus</taxon>
    </lineage>
</organism>
<dbReference type="Proteomes" id="UP000094296">
    <property type="component" value="Unassembled WGS sequence"/>
</dbReference>
<proteinExistence type="inferred from homology"/>
<dbReference type="PANTHER" id="PTHR11092:SF0">
    <property type="entry name" value="EPIMERASE FAMILY PROTEIN SDR39U1"/>
    <property type="match status" value="1"/>
</dbReference>
<evidence type="ECO:0000313" key="4">
    <source>
        <dbReference type="EMBL" id="OEF98521.1"/>
    </source>
</evidence>
<accession>A0A1E5G5Q8</accession>
<dbReference type="PANTHER" id="PTHR11092">
    <property type="entry name" value="SUGAR NUCLEOTIDE EPIMERASE RELATED"/>
    <property type="match status" value="1"/>
</dbReference>
<keyword evidence="5" id="KW-1185">Reference proteome</keyword>
<evidence type="ECO:0000313" key="5">
    <source>
        <dbReference type="Proteomes" id="UP000094296"/>
    </source>
</evidence>
<dbReference type="InterPro" id="IPR036291">
    <property type="entry name" value="NAD(P)-bd_dom_sf"/>
</dbReference>
<dbReference type="RefSeq" id="WP_069642013.1">
    <property type="nucleotide sequence ID" value="NZ_MIJE01000001.1"/>
</dbReference>
<evidence type="ECO:0000259" key="2">
    <source>
        <dbReference type="Pfam" id="PF01370"/>
    </source>
</evidence>
<dbReference type="EMBL" id="MIJE01000001">
    <property type="protein sequence ID" value="OEF98521.1"/>
    <property type="molecule type" value="Genomic_DNA"/>
</dbReference>
<reference evidence="4 5" key="1">
    <citation type="submission" date="2016-09" db="EMBL/GenBank/DDBJ databases">
        <title>Draft genome sequence for the type strain of Desulfuribacillus alkaliarsenatis AHT28, an obligately anaerobic, sulfidogenic bacterium isolated from Russian soda lake sediments.</title>
        <authorList>
            <person name="Abin C.A."/>
            <person name="Hollibaugh J.T."/>
        </authorList>
    </citation>
    <scope>NUCLEOTIDE SEQUENCE [LARGE SCALE GENOMIC DNA]</scope>
    <source>
        <strain evidence="4 5">AHT28</strain>
    </source>
</reference>